<keyword evidence="9" id="KW-1185">Reference proteome</keyword>
<comment type="similarity">
    <text evidence="1">Belongs to the glycosyl hydrolase 2 family.</text>
</comment>
<dbReference type="Gene3D" id="3.20.20.80">
    <property type="entry name" value="Glycosidases"/>
    <property type="match status" value="1"/>
</dbReference>
<dbReference type="InterPro" id="IPR017853">
    <property type="entry name" value="GH"/>
</dbReference>
<proteinExistence type="inferred from homology"/>
<dbReference type="SUPFAM" id="SSF51445">
    <property type="entry name" value="(Trans)glycosidases"/>
    <property type="match status" value="1"/>
</dbReference>
<feature type="domain" description="Glycoside hydrolase family 2 immunoglobulin-like beta-sandwich" evidence="5">
    <location>
        <begin position="205"/>
        <end position="313"/>
    </location>
</feature>
<name>A0ABT2EUW5_9BACT</name>
<dbReference type="RefSeq" id="WP_259100774.1">
    <property type="nucleotide sequence ID" value="NZ_CP130454.1"/>
</dbReference>
<evidence type="ECO:0000256" key="1">
    <source>
        <dbReference type="ARBA" id="ARBA00007401"/>
    </source>
</evidence>
<dbReference type="InterPro" id="IPR036156">
    <property type="entry name" value="Beta-gal/glucu_dom_sf"/>
</dbReference>
<organism evidence="8 9">
    <name type="scientific">Candidatus Fervidibacter sacchari</name>
    <dbReference type="NCBI Taxonomy" id="1448929"/>
    <lineage>
        <taxon>Bacteria</taxon>
        <taxon>Candidatus Fervidibacterota</taxon>
        <taxon>Candidatus Fervidibacter</taxon>
    </lineage>
</organism>
<dbReference type="EMBL" id="JANUCP010000006">
    <property type="protein sequence ID" value="MCS3920713.1"/>
    <property type="molecule type" value="Genomic_DNA"/>
</dbReference>
<evidence type="ECO:0000313" key="9">
    <source>
        <dbReference type="Proteomes" id="UP001204798"/>
    </source>
</evidence>
<dbReference type="Pfam" id="PF02837">
    <property type="entry name" value="Glyco_hydro_2_N"/>
    <property type="match status" value="1"/>
</dbReference>
<feature type="signal peptide" evidence="4">
    <location>
        <begin position="1"/>
        <end position="23"/>
    </location>
</feature>
<feature type="domain" description="Glycoside hydrolase family 2 catalytic" evidence="6">
    <location>
        <begin position="326"/>
        <end position="506"/>
    </location>
</feature>
<dbReference type="SUPFAM" id="SSF49785">
    <property type="entry name" value="Galactose-binding domain-like"/>
    <property type="match status" value="2"/>
</dbReference>
<evidence type="ECO:0000259" key="7">
    <source>
        <dbReference type="Pfam" id="PF02837"/>
    </source>
</evidence>
<evidence type="ECO:0000256" key="3">
    <source>
        <dbReference type="ARBA" id="ARBA00023295"/>
    </source>
</evidence>
<keyword evidence="2" id="KW-0378">Hydrolase</keyword>
<accession>A0ABT2EUW5</accession>
<evidence type="ECO:0000256" key="2">
    <source>
        <dbReference type="ARBA" id="ARBA00022801"/>
    </source>
</evidence>
<dbReference type="InterPro" id="IPR008979">
    <property type="entry name" value="Galactose-bd-like_sf"/>
</dbReference>
<gene>
    <name evidence="8" type="ORF">M2350_003148</name>
</gene>
<keyword evidence="3" id="KW-0326">Glycosidase</keyword>
<feature type="chain" id="PRO_5045329078" description="Glycoside hydrolase family 2" evidence="4">
    <location>
        <begin position="24"/>
        <end position="1104"/>
    </location>
</feature>
<dbReference type="Gene3D" id="2.60.40.10">
    <property type="entry name" value="Immunoglobulins"/>
    <property type="match status" value="1"/>
</dbReference>
<sequence>MLRRWIFVTAMASVLTVCGNASGAEFVPRPEHPRPDFERTQWLNLNGVWEFAFDPNDVGVKENWFAPNAQPFPLRIVVPFPWESKLSGIGRTDYKGVAWYRRNFTIPKAWQGKRIWLCFGAVDWHATVWLNGEKVGEHEGGYSEFRFEVTDKIRFDAPNMLVVRAVDFTDHETPIGKQVQWWYTSTSGIWQTVWLEATGQVCVKRLRIIPTADKRHVPTGEMRFEIWLDWGEGRGTRDEGVVVEVRSPDRKFRAVQVKVTPKQEQVTLTIKVPNPQFWTPDNPVLYNAEIAVYPQRSTRNSALDTVRTYFGIRTVAWGKYAGSQHSFVLLNGKPIYIRGALDQSFNPDGIYTAPSDEFLRRDIELAKAAGFNMLRIHIKADEPRKLYWADKLGILIQQDVPCFYRISERARQTFEKTLRDMIERDFNHPSIYCWTVFNEEWGIGNLQTAPKEHRIDWVLKMVELVRQLDPTRLVQDNTGWAHLVTDLNSFHWYGRNVDGFRQHYRRINDERIKPGDDWNYIAGYKQRGEPFVNNEFGYVGAGDGDSDWSWGNLFVVNAMRSCDKLVGYTYTELTDIEWEHNGVYNYDRSPKEFGYDFWAPGMTVRDVFAEDFLVLDVPAIKYAKPGEKVSVPVLFSHMSGKHESGLTLKWQIRWLDRFGNWHESKVQTRKCPKTPAYKLTKLGEINFALPNEPSLVTLVAWLEDAKGKRVHINYTQWWVRDEKGLPRIEVVDKHTLALRFSPNDWAESKFSELSMPETPIDGKHYGRGHGFVEYRLKLPEGVSLDKVKAIRLLCEVAAKAGREKVDWAERVNPQDYPQTDGKKFPTTVEVAINGVKIATWNLPDDPADARGVLSHWRGIERGSYGYLMSAELDMNTPEGVAVRNRVTEAGQLIIRFTVPWNAVHRGGVAIYGETMGCYPVEPTLILQFVEPLPLPVGWSSHESVAVNTFKERLQVVLPTAQRGGHQWRYTTERPPENWMQPEFDDSGWKVGKSGFGTEGTPGAIVGTKWATGEIWLRTEITMPKLSPEDVVWLEVHHDEDCEIYVNGKLLWREGGYLTRYKTVRLRPEQIALFREGENTIAVHCRQTIGGQFIDVGFVMLRSAD</sequence>
<dbReference type="InterPro" id="IPR006101">
    <property type="entry name" value="Glyco_hydro_2"/>
</dbReference>
<comment type="caution">
    <text evidence="8">The sequence shown here is derived from an EMBL/GenBank/DDBJ whole genome shotgun (WGS) entry which is preliminary data.</text>
</comment>
<evidence type="ECO:0000259" key="5">
    <source>
        <dbReference type="Pfam" id="PF00703"/>
    </source>
</evidence>
<dbReference type="InterPro" id="IPR006102">
    <property type="entry name" value="Ig-like_GH2"/>
</dbReference>
<dbReference type="SUPFAM" id="SSF49303">
    <property type="entry name" value="beta-Galactosidase/glucuronidase domain"/>
    <property type="match status" value="1"/>
</dbReference>
<dbReference type="Pfam" id="PF02836">
    <property type="entry name" value="Glyco_hydro_2_C"/>
    <property type="match status" value="1"/>
</dbReference>
<dbReference type="InterPro" id="IPR051913">
    <property type="entry name" value="GH2_Domain-Containing"/>
</dbReference>
<keyword evidence="4" id="KW-0732">Signal</keyword>
<evidence type="ECO:0000259" key="6">
    <source>
        <dbReference type="Pfam" id="PF02836"/>
    </source>
</evidence>
<feature type="domain" description="Glycosyl hydrolases family 2 sugar binding" evidence="7">
    <location>
        <begin position="44"/>
        <end position="195"/>
    </location>
</feature>
<dbReference type="Pfam" id="PF00703">
    <property type="entry name" value="Glyco_hydro_2"/>
    <property type="match status" value="1"/>
</dbReference>
<evidence type="ECO:0000256" key="4">
    <source>
        <dbReference type="SAM" id="SignalP"/>
    </source>
</evidence>
<protein>
    <recommendedName>
        <fullName evidence="10">Glycoside hydrolase family 2</fullName>
    </recommendedName>
</protein>
<dbReference type="InterPro" id="IPR013783">
    <property type="entry name" value="Ig-like_fold"/>
</dbReference>
<evidence type="ECO:0000313" key="8">
    <source>
        <dbReference type="EMBL" id="MCS3920713.1"/>
    </source>
</evidence>
<dbReference type="PANTHER" id="PTHR42732">
    <property type="entry name" value="BETA-GALACTOSIDASE"/>
    <property type="match status" value="1"/>
</dbReference>
<dbReference type="InterPro" id="IPR006104">
    <property type="entry name" value="Glyco_hydro_2_N"/>
</dbReference>
<dbReference type="PANTHER" id="PTHR42732:SF2">
    <property type="entry name" value="BETA-MANNOSIDASE"/>
    <property type="match status" value="1"/>
</dbReference>
<evidence type="ECO:0008006" key="10">
    <source>
        <dbReference type="Google" id="ProtNLM"/>
    </source>
</evidence>
<dbReference type="PRINTS" id="PR00132">
    <property type="entry name" value="GLHYDRLASE2"/>
</dbReference>
<dbReference type="Proteomes" id="UP001204798">
    <property type="component" value="Unassembled WGS sequence"/>
</dbReference>
<reference evidence="8 9" key="1">
    <citation type="submission" date="2022-08" db="EMBL/GenBank/DDBJ databases">
        <title>Bacterial and archaeal communities from various locations to study Microbial Dark Matter (Phase II).</title>
        <authorList>
            <person name="Stepanauskas R."/>
        </authorList>
    </citation>
    <scope>NUCLEOTIDE SEQUENCE [LARGE SCALE GENOMIC DNA]</scope>
    <source>
        <strain evidence="8 9">PD1</strain>
    </source>
</reference>
<dbReference type="Gene3D" id="2.60.120.260">
    <property type="entry name" value="Galactose-binding domain-like"/>
    <property type="match status" value="2"/>
</dbReference>
<dbReference type="InterPro" id="IPR006103">
    <property type="entry name" value="Glyco_hydro_2_cat"/>
</dbReference>